<protein>
    <submittedName>
        <fullName evidence="1">Uncharacterized protein</fullName>
    </submittedName>
</protein>
<gene>
    <name evidence="1" type="ORF">B0I36DRAFT_81836</name>
</gene>
<keyword evidence="2" id="KW-1185">Reference proteome</keyword>
<dbReference type="GeneID" id="70192938"/>
<dbReference type="AlphaFoldDB" id="A0A9P8YCQ2"/>
<dbReference type="Proteomes" id="UP000756346">
    <property type="component" value="Unassembled WGS sequence"/>
</dbReference>
<dbReference type="RefSeq" id="XP_046014604.1">
    <property type="nucleotide sequence ID" value="XM_046163392.1"/>
</dbReference>
<reference evidence="1" key="1">
    <citation type="journal article" date="2021" name="Nat. Commun.">
        <title>Genetic determinants of endophytism in the Arabidopsis root mycobiome.</title>
        <authorList>
            <person name="Mesny F."/>
            <person name="Miyauchi S."/>
            <person name="Thiergart T."/>
            <person name="Pickel B."/>
            <person name="Atanasova L."/>
            <person name="Karlsson M."/>
            <person name="Huettel B."/>
            <person name="Barry K.W."/>
            <person name="Haridas S."/>
            <person name="Chen C."/>
            <person name="Bauer D."/>
            <person name="Andreopoulos W."/>
            <person name="Pangilinan J."/>
            <person name="LaButti K."/>
            <person name="Riley R."/>
            <person name="Lipzen A."/>
            <person name="Clum A."/>
            <person name="Drula E."/>
            <person name="Henrissat B."/>
            <person name="Kohler A."/>
            <person name="Grigoriev I.V."/>
            <person name="Martin F.M."/>
            <person name="Hacquard S."/>
        </authorList>
    </citation>
    <scope>NUCLEOTIDE SEQUENCE</scope>
    <source>
        <strain evidence="1">MPI-CAGE-CH-0230</strain>
    </source>
</reference>
<comment type="caution">
    <text evidence="1">The sequence shown here is derived from an EMBL/GenBank/DDBJ whole genome shotgun (WGS) entry which is preliminary data.</text>
</comment>
<evidence type="ECO:0000313" key="1">
    <source>
        <dbReference type="EMBL" id="KAH7034511.1"/>
    </source>
</evidence>
<name>A0A9P8YCQ2_9PEZI</name>
<proteinExistence type="predicted"/>
<accession>A0A9P8YCQ2</accession>
<organism evidence="1 2">
    <name type="scientific">Microdochium trichocladiopsis</name>
    <dbReference type="NCBI Taxonomy" id="1682393"/>
    <lineage>
        <taxon>Eukaryota</taxon>
        <taxon>Fungi</taxon>
        <taxon>Dikarya</taxon>
        <taxon>Ascomycota</taxon>
        <taxon>Pezizomycotina</taxon>
        <taxon>Sordariomycetes</taxon>
        <taxon>Xylariomycetidae</taxon>
        <taxon>Xylariales</taxon>
        <taxon>Microdochiaceae</taxon>
        <taxon>Microdochium</taxon>
    </lineage>
</organism>
<sequence>MFETMSCATFIPAVRPTLVNTHNAFTAAGAVKTLAENVQGLSLLVIHVPLPPSGDSPPQRWFQGFPQSPEESMCHTPSPARLARLPKGGRICIGKVASGSSARYTGLAIDQVPDMKHTPEIRLRFQARMRHIFPNSLPTCRSGTLVLCWWSISARKDCYVPYLHSCTQQCRPRLEVKDYNKQLVPLILGVHVMSNVDLRDVSSLVLTGLISRQRVIKRWKSQVLRSRVHAQTIWEKDERHPSS</sequence>
<evidence type="ECO:0000313" key="2">
    <source>
        <dbReference type="Proteomes" id="UP000756346"/>
    </source>
</evidence>
<dbReference type="EMBL" id="JAGTJQ010000003">
    <property type="protein sequence ID" value="KAH7034511.1"/>
    <property type="molecule type" value="Genomic_DNA"/>
</dbReference>